<dbReference type="InterPro" id="IPR000626">
    <property type="entry name" value="Ubiquitin-like_dom"/>
</dbReference>
<dbReference type="AlphaFoldDB" id="A0A8H8BVS1"/>
<name>A0A8H8BVS1_9HELO</name>
<sequence>MSSPAILAYLNDLILRPYQHMLCKNLEGITFLFSVLFSNSVVTTAHSLAMQNHLPEGNVIEELRRLLAIKVFIADKDRTKIMPTNLSEYKRWTSSGSPLSSTPKIALGIKLHRRYGVSEPAADLEAHTLRLSTMKCLYKNFFGSEPLGPVYPQLPQPFMVYPQPVVLPQVVILNIRQLTGKIFPLTMARQAILSRLKEEIAIREGIAVGQQRLVCAGKEPNGELLDGKTVEQYGFVDQNTIYLLHR</sequence>
<dbReference type="PROSITE" id="PS50053">
    <property type="entry name" value="UBIQUITIN_2"/>
    <property type="match status" value="1"/>
</dbReference>
<gene>
    <name evidence="2" type="ORF">IFR04_001387</name>
</gene>
<organism evidence="2 3">
    <name type="scientific">Cadophora malorum</name>
    <dbReference type="NCBI Taxonomy" id="108018"/>
    <lineage>
        <taxon>Eukaryota</taxon>
        <taxon>Fungi</taxon>
        <taxon>Dikarya</taxon>
        <taxon>Ascomycota</taxon>
        <taxon>Pezizomycotina</taxon>
        <taxon>Leotiomycetes</taxon>
        <taxon>Helotiales</taxon>
        <taxon>Ploettnerulaceae</taxon>
        <taxon>Cadophora</taxon>
    </lineage>
</organism>
<dbReference type="Proteomes" id="UP000664132">
    <property type="component" value="Unassembled WGS sequence"/>
</dbReference>
<keyword evidence="3" id="KW-1185">Reference proteome</keyword>
<evidence type="ECO:0000313" key="3">
    <source>
        <dbReference type="Proteomes" id="UP000664132"/>
    </source>
</evidence>
<dbReference type="CDD" id="cd17039">
    <property type="entry name" value="Ubl_ubiquitin_like"/>
    <property type="match status" value="1"/>
</dbReference>
<evidence type="ECO:0000313" key="2">
    <source>
        <dbReference type="EMBL" id="KAG4425468.1"/>
    </source>
</evidence>
<protein>
    <recommendedName>
        <fullName evidence="1">Ubiquitin-like domain-containing protein</fullName>
    </recommendedName>
</protein>
<dbReference type="Pfam" id="PF00240">
    <property type="entry name" value="ubiquitin"/>
    <property type="match status" value="1"/>
</dbReference>
<dbReference type="InterPro" id="IPR029071">
    <property type="entry name" value="Ubiquitin-like_domsf"/>
</dbReference>
<dbReference type="Gene3D" id="3.10.20.90">
    <property type="entry name" value="Phosphatidylinositol 3-kinase Catalytic Subunit, Chain A, domain 1"/>
    <property type="match status" value="1"/>
</dbReference>
<dbReference type="OrthoDB" id="3553348at2759"/>
<dbReference type="SUPFAM" id="SSF54236">
    <property type="entry name" value="Ubiquitin-like"/>
    <property type="match status" value="1"/>
</dbReference>
<feature type="domain" description="Ubiquitin-like" evidence="1">
    <location>
        <begin position="171"/>
        <end position="246"/>
    </location>
</feature>
<reference evidence="2" key="1">
    <citation type="submission" date="2021-02" db="EMBL/GenBank/DDBJ databases">
        <title>Genome sequence Cadophora malorum strain M34.</title>
        <authorList>
            <person name="Stefanovic E."/>
            <person name="Vu D."/>
            <person name="Scully C."/>
            <person name="Dijksterhuis J."/>
            <person name="Roader J."/>
            <person name="Houbraken J."/>
        </authorList>
    </citation>
    <scope>NUCLEOTIDE SEQUENCE</scope>
    <source>
        <strain evidence="2">M34</strain>
    </source>
</reference>
<accession>A0A8H8BVS1</accession>
<evidence type="ECO:0000259" key="1">
    <source>
        <dbReference type="PROSITE" id="PS50053"/>
    </source>
</evidence>
<proteinExistence type="predicted"/>
<comment type="caution">
    <text evidence="2">The sequence shown here is derived from an EMBL/GenBank/DDBJ whole genome shotgun (WGS) entry which is preliminary data.</text>
</comment>
<dbReference type="EMBL" id="JAFJYH010000010">
    <property type="protein sequence ID" value="KAG4425468.1"/>
    <property type="molecule type" value="Genomic_DNA"/>
</dbReference>
<dbReference type="SMART" id="SM00213">
    <property type="entry name" value="UBQ"/>
    <property type="match status" value="1"/>
</dbReference>